<comment type="similarity">
    <text evidence="3">Belongs to the protein kinase superfamily. NEK Ser/Thr protein kinase family. NIMA subfamily.</text>
</comment>
<dbReference type="GO" id="GO:0005813">
    <property type="term" value="C:centrosome"/>
    <property type="evidence" value="ECO:0007669"/>
    <property type="project" value="UniProtKB-SubCell"/>
</dbReference>
<dbReference type="GO" id="GO:0000922">
    <property type="term" value="C:spindle pole"/>
    <property type="evidence" value="ECO:0007669"/>
    <property type="project" value="UniProtKB-SubCell"/>
</dbReference>
<evidence type="ECO:0000256" key="8">
    <source>
        <dbReference type="ARBA" id="ARBA00022777"/>
    </source>
</evidence>
<dbReference type="InterPro" id="IPR011009">
    <property type="entry name" value="Kinase-like_dom_sf"/>
</dbReference>
<name>A0AA37UBM6_9MICO</name>
<evidence type="ECO:0000256" key="3">
    <source>
        <dbReference type="ARBA" id="ARBA00010886"/>
    </source>
</evidence>
<evidence type="ECO:0000259" key="12">
    <source>
        <dbReference type="PROSITE" id="PS50011"/>
    </source>
</evidence>
<evidence type="ECO:0000256" key="5">
    <source>
        <dbReference type="ARBA" id="ARBA00022527"/>
    </source>
</evidence>
<dbReference type="EMBL" id="BSUL01000001">
    <property type="protein sequence ID" value="GMA27798.1"/>
    <property type="molecule type" value="Genomic_DNA"/>
</dbReference>
<dbReference type="InterPro" id="IPR000719">
    <property type="entry name" value="Prot_kinase_dom"/>
</dbReference>
<keyword evidence="11" id="KW-0472">Membrane</keyword>
<dbReference type="RefSeq" id="WP_284230683.1">
    <property type="nucleotide sequence ID" value="NZ_BSUL01000001.1"/>
</dbReference>
<gene>
    <name evidence="13" type="ORF">GCM10025874_10510</name>
</gene>
<reference evidence="13 14" key="1">
    <citation type="journal article" date="2014" name="Int. J. Syst. Evol. Microbiol.">
        <title>Complete genome sequence of Corynebacterium casei LMG S-19264T (=DSM 44701T), isolated from a smear-ripened cheese.</title>
        <authorList>
            <consortium name="US DOE Joint Genome Institute (JGI-PGF)"/>
            <person name="Walter F."/>
            <person name="Albersmeier A."/>
            <person name="Kalinowski J."/>
            <person name="Ruckert C."/>
        </authorList>
    </citation>
    <scope>NUCLEOTIDE SEQUENCE [LARGE SCALE GENOMIC DNA]</scope>
    <source>
        <strain evidence="13 14">NBRC 112289</strain>
    </source>
</reference>
<evidence type="ECO:0000256" key="11">
    <source>
        <dbReference type="SAM" id="Phobius"/>
    </source>
</evidence>
<dbReference type="Gene3D" id="3.30.200.20">
    <property type="entry name" value="Phosphorylase Kinase, domain 1"/>
    <property type="match status" value="1"/>
</dbReference>
<dbReference type="PANTHER" id="PTHR43289">
    <property type="entry name" value="MITOGEN-ACTIVATED PROTEIN KINASE KINASE KINASE 20-RELATED"/>
    <property type="match status" value="1"/>
</dbReference>
<protein>
    <recommendedName>
        <fullName evidence="4">non-specific serine/threonine protein kinase</fullName>
        <ecNumber evidence="4">2.7.11.1</ecNumber>
    </recommendedName>
</protein>
<evidence type="ECO:0000313" key="14">
    <source>
        <dbReference type="Proteomes" id="UP001157160"/>
    </source>
</evidence>
<comment type="subcellular location">
    <subcellularLocation>
        <location evidence="1">Cytoplasm</location>
        <location evidence="1">Cytoskeleton</location>
        <location evidence="1">Microtubule organizing center</location>
        <location evidence="1">Centrosome</location>
    </subcellularLocation>
    <subcellularLocation>
        <location evidence="2">Cytoplasm</location>
        <location evidence="2">Cytoskeleton</location>
        <location evidence="2">Spindle pole</location>
    </subcellularLocation>
</comment>
<keyword evidence="5" id="KW-0723">Serine/threonine-protein kinase</keyword>
<dbReference type="GO" id="GO:0005524">
    <property type="term" value="F:ATP binding"/>
    <property type="evidence" value="ECO:0007669"/>
    <property type="project" value="UniProtKB-KW"/>
</dbReference>
<keyword evidence="10" id="KW-0963">Cytoplasm</keyword>
<evidence type="ECO:0000256" key="4">
    <source>
        <dbReference type="ARBA" id="ARBA00012513"/>
    </source>
</evidence>
<feature type="transmembrane region" description="Helical" evidence="11">
    <location>
        <begin position="279"/>
        <end position="300"/>
    </location>
</feature>
<dbReference type="GO" id="GO:0004674">
    <property type="term" value="F:protein serine/threonine kinase activity"/>
    <property type="evidence" value="ECO:0007669"/>
    <property type="project" value="UniProtKB-KW"/>
</dbReference>
<proteinExistence type="inferred from homology"/>
<keyword evidence="11" id="KW-0812">Transmembrane</keyword>
<evidence type="ECO:0000256" key="10">
    <source>
        <dbReference type="ARBA" id="ARBA00023212"/>
    </source>
</evidence>
<dbReference type="Gene3D" id="1.10.510.10">
    <property type="entry name" value="Transferase(Phosphotransferase) domain 1"/>
    <property type="match status" value="1"/>
</dbReference>
<keyword evidence="7" id="KW-0547">Nucleotide-binding</keyword>
<dbReference type="SUPFAM" id="SSF56112">
    <property type="entry name" value="Protein kinase-like (PK-like)"/>
    <property type="match status" value="1"/>
</dbReference>
<sequence length="392" mass="40825">MTSSPLGPLAVPGFGDVRFHSSGELVDIYTAQQLAPRRPVLLTVLQRPVASDAARERFRTAADRMALVSAHPSVLTVLQASIASDGRPYVVTEVCTGHIAEGGRRLGLEEALTMGVRIGSALETLHRSSVLHGGVRPVHLLLTPFGSIVLAASGYAAAFDIAAVPSVDDVFSAPEVRAGGPLTVAADVHDLGATLRETVGEEAVPAPVRRVLDRATSRDPARRHASALELVLELREAQAELGLAVTPIEVALDGRSPLDARILAEADRPVHAPRRGARLVSWGLLVVAVAAIAVGASLFASLARSSGPGIPVVEDLRADADDAAVTFDWSDPGLEAGDRYRVRVDGGVPSLVDEPRLRVDAAAGATVCLSVAVSRQGRLGEHSVPVCAALAP</sequence>
<evidence type="ECO:0000256" key="9">
    <source>
        <dbReference type="ARBA" id="ARBA00022840"/>
    </source>
</evidence>
<dbReference type="EC" id="2.7.11.1" evidence="4"/>
<evidence type="ECO:0000313" key="13">
    <source>
        <dbReference type="EMBL" id="GMA27798.1"/>
    </source>
</evidence>
<keyword evidence="11" id="KW-1133">Transmembrane helix</keyword>
<comment type="caution">
    <text evidence="13">The sequence shown here is derived from an EMBL/GenBank/DDBJ whole genome shotgun (WGS) entry which is preliminary data.</text>
</comment>
<evidence type="ECO:0000256" key="6">
    <source>
        <dbReference type="ARBA" id="ARBA00022679"/>
    </source>
</evidence>
<dbReference type="InterPro" id="IPR001245">
    <property type="entry name" value="Ser-Thr/Tyr_kinase_cat_dom"/>
</dbReference>
<dbReference type="AlphaFoldDB" id="A0AA37UBM6"/>
<keyword evidence="8" id="KW-0418">Kinase</keyword>
<feature type="domain" description="Protein kinase" evidence="12">
    <location>
        <begin position="14"/>
        <end position="252"/>
    </location>
</feature>
<keyword evidence="9" id="KW-0067">ATP-binding</keyword>
<accession>A0AA37UBM6</accession>
<organism evidence="13 14">
    <name type="scientific">Arenivirga flava</name>
    <dbReference type="NCBI Taxonomy" id="1930060"/>
    <lineage>
        <taxon>Bacteria</taxon>
        <taxon>Bacillati</taxon>
        <taxon>Actinomycetota</taxon>
        <taxon>Actinomycetes</taxon>
        <taxon>Micrococcales</taxon>
        <taxon>Microbacteriaceae</taxon>
        <taxon>Arenivirga</taxon>
    </lineage>
</organism>
<dbReference type="PANTHER" id="PTHR43289:SF6">
    <property type="entry name" value="SERINE_THREONINE-PROTEIN KINASE NEKL-3"/>
    <property type="match status" value="1"/>
</dbReference>
<keyword evidence="10" id="KW-0206">Cytoskeleton</keyword>
<evidence type="ECO:0000256" key="2">
    <source>
        <dbReference type="ARBA" id="ARBA00004647"/>
    </source>
</evidence>
<keyword evidence="6" id="KW-0808">Transferase</keyword>
<dbReference type="PROSITE" id="PS50011">
    <property type="entry name" value="PROTEIN_KINASE_DOM"/>
    <property type="match status" value="1"/>
</dbReference>
<evidence type="ECO:0000256" key="7">
    <source>
        <dbReference type="ARBA" id="ARBA00022741"/>
    </source>
</evidence>
<keyword evidence="14" id="KW-1185">Reference proteome</keyword>
<dbReference type="Proteomes" id="UP001157160">
    <property type="component" value="Unassembled WGS sequence"/>
</dbReference>
<evidence type="ECO:0000256" key="1">
    <source>
        <dbReference type="ARBA" id="ARBA00004300"/>
    </source>
</evidence>
<dbReference type="Pfam" id="PF07714">
    <property type="entry name" value="PK_Tyr_Ser-Thr"/>
    <property type="match status" value="1"/>
</dbReference>